<keyword evidence="1" id="KW-0472">Membrane</keyword>
<reference evidence="2" key="1">
    <citation type="journal article" date="2012" name="Proc. Natl. Acad. Sci. U.S.A.">
        <title>Antigenic diversity is generated by distinct evolutionary mechanisms in African trypanosome species.</title>
        <authorList>
            <person name="Jackson A.P."/>
            <person name="Berry A."/>
            <person name="Aslett M."/>
            <person name="Allison H.C."/>
            <person name="Burton P."/>
            <person name="Vavrova-Anderson J."/>
            <person name="Brown R."/>
            <person name="Browne H."/>
            <person name="Corton N."/>
            <person name="Hauser H."/>
            <person name="Gamble J."/>
            <person name="Gilderthorp R."/>
            <person name="Marcello L."/>
            <person name="McQuillan J."/>
            <person name="Otto T.D."/>
            <person name="Quail M.A."/>
            <person name="Sanders M.J."/>
            <person name="van Tonder A."/>
            <person name="Ginger M.L."/>
            <person name="Field M.C."/>
            <person name="Barry J.D."/>
            <person name="Hertz-Fowler C."/>
            <person name="Berriman M."/>
        </authorList>
    </citation>
    <scope>NUCLEOTIDE SEQUENCE</scope>
    <source>
        <strain evidence="2">Y486</strain>
    </source>
</reference>
<keyword evidence="1" id="KW-1133">Transmembrane helix</keyword>
<feature type="transmembrane region" description="Helical" evidence="1">
    <location>
        <begin position="104"/>
        <end position="126"/>
    </location>
</feature>
<protein>
    <recommendedName>
        <fullName evidence="3">Transmembrane protein</fullName>
    </recommendedName>
</protein>
<proteinExistence type="predicted"/>
<keyword evidence="1" id="KW-0812">Transmembrane</keyword>
<evidence type="ECO:0000256" key="1">
    <source>
        <dbReference type="SAM" id="Phobius"/>
    </source>
</evidence>
<dbReference type="EMBL" id="HE573023">
    <property type="protein sequence ID" value="CCC48858.1"/>
    <property type="molecule type" value="Genomic_DNA"/>
</dbReference>
<dbReference type="VEuPathDB" id="TriTrypDB:TvY486_0701950"/>
<sequence>MAFHPTTQFLFILHCIIFTPPSLHHYKAPSMPLFSRNKYKQEEKQFSTYVFYHVSLIYLVLLLLLVVVGYALAFHITGIYYPPQSQPPSFPTTNFLPPSRSKRFLFVCLFVCLFVFFFPSCCFFALHITNLLFVSCLGCFPTP</sequence>
<evidence type="ECO:0000313" key="2">
    <source>
        <dbReference type="EMBL" id="CCC48858.1"/>
    </source>
</evidence>
<accession>G0TY13</accession>
<gene>
    <name evidence="2" type="ORF">TVY486_0701950</name>
</gene>
<dbReference type="AlphaFoldDB" id="G0TY13"/>
<organism evidence="2">
    <name type="scientific">Trypanosoma vivax (strain Y486)</name>
    <dbReference type="NCBI Taxonomy" id="1055687"/>
    <lineage>
        <taxon>Eukaryota</taxon>
        <taxon>Discoba</taxon>
        <taxon>Euglenozoa</taxon>
        <taxon>Kinetoplastea</taxon>
        <taxon>Metakinetoplastina</taxon>
        <taxon>Trypanosomatida</taxon>
        <taxon>Trypanosomatidae</taxon>
        <taxon>Trypanosoma</taxon>
        <taxon>Duttonella</taxon>
    </lineage>
</organism>
<feature type="transmembrane region" description="Helical" evidence="1">
    <location>
        <begin position="49"/>
        <end position="73"/>
    </location>
</feature>
<evidence type="ECO:0008006" key="3">
    <source>
        <dbReference type="Google" id="ProtNLM"/>
    </source>
</evidence>
<name>G0TY13_TRYVY</name>